<dbReference type="EnsemblPlants" id="OPUNC05G07530.1">
    <property type="protein sequence ID" value="OPUNC05G07530.1"/>
    <property type="gene ID" value="OPUNC05G07530"/>
</dbReference>
<proteinExistence type="predicted"/>
<protein>
    <submittedName>
        <fullName evidence="2">Uncharacterized protein</fullName>
    </submittedName>
</protein>
<evidence type="ECO:0000256" key="1">
    <source>
        <dbReference type="SAM" id="MobiDB-lite"/>
    </source>
</evidence>
<dbReference type="Proteomes" id="UP000026962">
    <property type="component" value="Chromosome 5"/>
</dbReference>
<dbReference type="Gramene" id="OPUNC05G07530.1">
    <property type="protein sequence ID" value="OPUNC05G07530.1"/>
    <property type="gene ID" value="OPUNC05G07530"/>
</dbReference>
<dbReference type="PANTHER" id="PTHR34397:SF22">
    <property type="entry name" value="OS05G0237600 PROTEIN"/>
    <property type="match status" value="1"/>
</dbReference>
<evidence type="ECO:0000313" key="3">
    <source>
        <dbReference type="Proteomes" id="UP000026962"/>
    </source>
</evidence>
<feature type="compositionally biased region" description="Basic and acidic residues" evidence="1">
    <location>
        <begin position="22"/>
        <end position="38"/>
    </location>
</feature>
<keyword evidence="3" id="KW-1185">Reference proteome</keyword>
<dbReference type="HOGENOM" id="CLU_1311915_0_0_1"/>
<feature type="region of interest" description="Disordered" evidence="1">
    <location>
        <begin position="1"/>
        <end position="49"/>
    </location>
</feature>
<dbReference type="PANTHER" id="PTHR34397">
    <property type="entry name" value="OS05G0237600 PROTEIN"/>
    <property type="match status" value="1"/>
</dbReference>
<reference evidence="2" key="1">
    <citation type="submission" date="2015-04" db="UniProtKB">
        <authorList>
            <consortium name="EnsemblPlants"/>
        </authorList>
    </citation>
    <scope>IDENTIFICATION</scope>
</reference>
<evidence type="ECO:0000313" key="2">
    <source>
        <dbReference type="EnsemblPlants" id="OPUNC05G07530.1"/>
    </source>
</evidence>
<dbReference type="AlphaFoldDB" id="A0A0E0L020"/>
<name>A0A0E0L020_ORYPU</name>
<feature type="compositionally biased region" description="Basic residues" evidence="1">
    <location>
        <begin position="9"/>
        <end position="21"/>
    </location>
</feature>
<organism evidence="2">
    <name type="scientific">Oryza punctata</name>
    <name type="common">Red rice</name>
    <dbReference type="NCBI Taxonomy" id="4537"/>
    <lineage>
        <taxon>Eukaryota</taxon>
        <taxon>Viridiplantae</taxon>
        <taxon>Streptophyta</taxon>
        <taxon>Embryophyta</taxon>
        <taxon>Tracheophyta</taxon>
        <taxon>Spermatophyta</taxon>
        <taxon>Magnoliopsida</taxon>
        <taxon>Liliopsida</taxon>
        <taxon>Poales</taxon>
        <taxon>Poaceae</taxon>
        <taxon>BOP clade</taxon>
        <taxon>Oryzoideae</taxon>
        <taxon>Oryzeae</taxon>
        <taxon>Oryzinae</taxon>
        <taxon>Oryza</taxon>
    </lineage>
</organism>
<accession>A0A0E0L020</accession>
<reference evidence="2" key="2">
    <citation type="submission" date="2018-05" db="EMBL/GenBank/DDBJ databases">
        <title>OpunRS2 (Oryza punctata Reference Sequence Version 2).</title>
        <authorList>
            <person name="Zhang J."/>
            <person name="Kudrna D."/>
            <person name="Lee S."/>
            <person name="Talag J."/>
            <person name="Welchert J."/>
            <person name="Wing R.A."/>
        </authorList>
    </citation>
    <scope>NUCLEOTIDE SEQUENCE [LARGE SCALE GENOMIC DNA]</scope>
</reference>
<sequence>MVEKSVVTNKRKNKSSKPKKKNNNEHKEDNDDGKDKPNNEPNNGDDGLLVQAYNHTGEEYILTLKYIETNNSYHIMDQWGIFRNNSSLILKEDSNNAKKNNKKGKKGKKKVKKVNIANEAIVALWVFCSWKPSHGKDDNDDGSLELVMVHYFEGEATHAVVAFKANEELLMRPSKKRNKNMRLCYAAEEPNGVAAIELEIAAVMAGEAGV</sequence>